<accession>A0A853C6Z0</accession>
<keyword evidence="9" id="KW-1185">Reference proteome</keyword>
<name>A0A853C6Z0_9ACTN</name>
<evidence type="ECO:0000256" key="1">
    <source>
        <dbReference type="ARBA" id="ARBA00006432"/>
    </source>
</evidence>
<dbReference type="Pfam" id="PF23562">
    <property type="entry name" value="AMP-binding_C_3"/>
    <property type="match status" value="1"/>
</dbReference>
<comment type="caution">
    <text evidence="8">The sequence shown here is derived from an EMBL/GenBank/DDBJ whole genome shotgun (WGS) entry which is preliminary data.</text>
</comment>
<keyword evidence="2 8" id="KW-0436">Ligase</keyword>
<dbReference type="PANTHER" id="PTHR43272">
    <property type="entry name" value="LONG-CHAIN-FATTY-ACID--COA LIGASE"/>
    <property type="match status" value="1"/>
</dbReference>
<dbReference type="Gene3D" id="3.30.300.30">
    <property type="match status" value="1"/>
</dbReference>
<evidence type="ECO:0000256" key="4">
    <source>
        <dbReference type="ARBA" id="ARBA00023098"/>
    </source>
</evidence>
<feature type="domain" description="AMP-dependent synthetase/ligase" evidence="7">
    <location>
        <begin position="31"/>
        <end position="454"/>
    </location>
</feature>
<evidence type="ECO:0000313" key="9">
    <source>
        <dbReference type="Proteomes" id="UP000530424"/>
    </source>
</evidence>
<evidence type="ECO:0000256" key="5">
    <source>
        <dbReference type="ARBA" id="ARBA00024484"/>
    </source>
</evidence>
<organism evidence="8 9">
    <name type="scientific">Nocardioides thalensis</name>
    <dbReference type="NCBI Taxonomy" id="1914755"/>
    <lineage>
        <taxon>Bacteria</taxon>
        <taxon>Bacillati</taxon>
        <taxon>Actinomycetota</taxon>
        <taxon>Actinomycetes</taxon>
        <taxon>Propionibacteriales</taxon>
        <taxon>Nocardioidaceae</taxon>
        <taxon>Nocardioides</taxon>
    </lineage>
</organism>
<keyword evidence="3" id="KW-0276">Fatty acid metabolism</keyword>
<dbReference type="AlphaFoldDB" id="A0A853C6Z0"/>
<reference evidence="8 9" key="1">
    <citation type="submission" date="2020-07" db="EMBL/GenBank/DDBJ databases">
        <title>Sequencing the genomes of 1000 actinobacteria strains.</title>
        <authorList>
            <person name="Klenk H.-P."/>
        </authorList>
    </citation>
    <scope>NUCLEOTIDE SEQUENCE [LARGE SCALE GENOMIC DNA]</scope>
    <source>
        <strain evidence="8 9">DSM 103833</strain>
    </source>
</reference>
<gene>
    <name evidence="8" type="ORF">HNR19_004012</name>
</gene>
<dbReference type="InterPro" id="IPR020845">
    <property type="entry name" value="AMP-binding_CS"/>
</dbReference>
<evidence type="ECO:0000256" key="3">
    <source>
        <dbReference type="ARBA" id="ARBA00022832"/>
    </source>
</evidence>
<dbReference type="GO" id="GO:0016020">
    <property type="term" value="C:membrane"/>
    <property type="evidence" value="ECO:0007669"/>
    <property type="project" value="TreeGrafter"/>
</dbReference>
<evidence type="ECO:0000256" key="6">
    <source>
        <dbReference type="ARBA" id="ARBA00032875"/>
    </source>
</evidence>
<keyword evidence="4" id="KW-0443">Lipid metabolism</keyword>
<dbReference type="InterPro" id="IPR000873">
    <property type="entry name" value="AMP-dep_synth/lig_dom"/>
</dbReference>
<evidence type="ECO:0000256" key="2">
    <source>
        <dbReference type="ARBA" id="ARBA00022598"/>
    </source>
</evidence>
<evidence type="ECO:0000313" key="8">
    <source>
        <dbReference type="EMBL" id="NYJ03314.1"/>
    </source>
</evidence>
<sequence length="627" mass="67782">MSTEVDPGAMETRTRIQEEIAGLTLPKAFARTVETEGDAPAWSDKVGVDLSAGYAPGWRTVSWREARDQALDVAGAMIRAGVAKGDRVAIMGGNRIEHVVADLGAMHAGAVSMSVYNTLSPEQVGYVAGHAEPAVVVLENDDHLARWQRALDESTSITAVVLVDATAPAGDDRFVSWDDFRAAGRAWRAEHESELQERIDAIAPHDPLTILYTSGTTGNPKGVVLAHDAVLYECICSLHVAAPEQHNEFISYLPFAHIAERTLGMYIPQIHGAHVHLIADPAHLLGALGEVRPTRFFGVPRVWEKIKTGVSAKLAAETDPEKKAQVEQALAVGLAYVEAQQYGGTPSPALQAQYEAVDQGLLGFLRALLGLDRCEWAASAAAPMPLEVARFFAGLGMRIYDVYGMTETCAAVTACGPGQFRLGTVGRALPGIEVRLGDDGEILARGPVVSQGYYKQEDATRQLIDDEGWVHTGDIGEMDDDGFLKVVDRKKEMIITSSGKNIAPSNIENYLKESPIVGHALVFGESRPYVVAVMTLDAEIAPLVGQKLGIEGADLAELAQHPAILQMAQQAVDAANERLSRPEQVKAWELLPVEWTAESEELTPTLKLKRRVVHTKYADVLDRLYAG</sequence>
<comment type="similarity">
    <text evidence="1">Belongs to the ATP-dependent AMP-binding enzyme family.</text>
</comment>
<proteinExistence type="inferred from homology"/>
<dbReference type="GO" id="GO:0004467">
    <property type="term" value="F:long-chain fatty acid-CoA ligase activity"/>
    <property type="evidence" value="ECO:0007669"/>
    <property type="project" value="UniProtKB-EC"/>
</dbReference>
<dbReference type="PROSITE" id="PS00455">
    <property type="entry name" value="AMP_BINDING"/>
    <property type="match status" value="1"/>
</dbReference>
<evidence type="ECO:0000259" key="7">
    <source>
        <dbReference type="Pfam" id="PF00501"/>
    </source>
</evidence>
<dbReference type="RefSeq" id="WP_179669583.1">
    <property type="nucleotide sequence ID" value="NZ_JACCFP010000001.1"/>
</dbReference>
<dbReference type="Gene3D" id="3.40.50.12780">
    <property type="entry name" value="N-terminal domain of ligase-like"/>
    <property type="match status" value="1"/>
</dbReference>
<dbReference type="InterPro" id="IPR042099">
    <property type="entry name" value="ANL_N_sf"/>
</dbReference>
<dbReference type="Pfam" id="PF00501">
    <property type="entry name" value="AMP-binding"/>
    <property type="match status" value="1"/>
</dbReference>
<dbReference type="CDD" id="cd05907">
    <property type="entry name" value="VL_LC_FACS_like"/>
    <property type="match status" value="1"/>
</dbReference>
<dbReference type="EMBL" id="JACCFP010000001">
    <property type="protein sequence ID" value="NYJ03314.1"/>
    <property type="molecule type" value="Genomic_DNA"/>
</dbReference>
<dbReference type="SUPFAM" id="SSF56801">
    <property type="entry name" value="Acetyl-CoA synthetase-like"/>
    <property type="match status" value="1"/>
</dbReference>
<protein>
    <recommendedName>
        <fullName evidence="6">Acyl-CoA synthetase</fullName>
    </recommendedName>
</protein>
<dbReference type="Proteomes" id="UP000530424">
    <property type="component" value="Unassembled WGS sequence"/>
</dbReference>
<dbReference type="PANTHER" id="PTHR43272:SF32">
    <property type="entry name" value="AMP-DEPENDENT SYNTHETASE_LIGASE DOMAIN-CONTAINING PROTEIN"/>
    <property type="match status" value="1"/>
</dbReference>
<dbReference type="InterPro" id="IPR045851">
    <property type="entry name" value="AMP-bd_C_sf"/>
</dbReference>
<comment type="catalytic activity">
    <reaction evidence="5">
        <text>a long-chain fatty acid + ATP + CoA = a long-chain fatty acyl-CoA + AMP + diphosphate</text>
        <dbReference type="Rhea" id="RHEA:15421"/>
        <dbReference type="ChEBI" id="CHEBI:30616"/>
        <dbReference type="ChEBI" id="CHEBI:33019"/>
        <dbReference type="ChEBI" id="CHEBI:57287"/>
        <dbReference type="ChEBI" id="CHEBI:57560"/>
        <dbReference type="ChEBI" id="CHEBI:83139"/>
        <dbReference type="ChEBI" id="CHEBI:456215"/>
        <dbReference type="EC" id="6.2.1.3"/>
    </reaction>
    <physiologicalReaction direction="left-to-right" evidence="5">
        <dbReference type="Rhea" id="RHEA:15422"/>
    </physiologicalReaction>
</comment>